<organism evidence="8 9">
    <name type="scientific">Vespula squamosa</name>
    <name type="common">Southern yellow jacket</name>
    <name type="synonym">Wasp</name>
    <dbReference type="NCBI Taxonomy" id="30214"/>
    <lineage>
        <taxon>Eukaryota</taxon>
        <taxon>Metazoa</taxon>
        <taxon>Ecdysozoa</taxon>
        <taxon>Arthropoda</taxon>
        <taxon>Hexapoda</taxon>
        <taxon>Insecta</taxon>
        <taxon>Pterygota</taxon>
        <taxon>Neoptera</taxon>
        <taxon>Endopterygota</taxon>
        <taxon>Hymenoptera</taxon>
        <taxon>Apocrita</taxon>
        <taxon>Aculeata</taxon>
        <taxon>Vespoidea</taxon>
        <taxon>Vespidae</taxon>
        <taxon>Vespinae</taxon>
        <taxon>Vespula</taxon>
    </lineage>
</organism>
<dbReference type="GO" id="GO:0008380">
    <property type="term" value="P:RNA splicing"/>
    <property type="evidence" value="ECO:0007669"/>
    <property type="project" value="UniProtKB-KW"/>
</dbReference>
<accession>A0ABD2AHW0</accession>
<evidence type="ECO:0000256" key="2">
    <source>
        <dbReference type="ARBA" id="ARBA00022664"/>
    </source>
</evidence>
<evidence type="ECO:0000313" key="8">
    <source>
        <dbReference type="EMBL" id="KAL2720208.1"/>
    </source>
</evidence>
<dbReference type="Proteomes" id="UP001607302">
    <property type="component" value="Unassembled WGS sequence"/>
</dbReference>
<dbReference type="Pfam" id="PF07717">
    <property type="entry name" value="OB_NTP_bind"/>
    <property type="match status" value="1"/>
</dbReference>
<comment type="catalytic activity">
    <reaction evidence="6">
        <text>ATP + H2O = ADP + phosphate + H(+)</text>
        <dbReference type="Rhea" id="RHEA:13065"/>
        <dbReference type="ChEBI" id="CHEBI:15377"/>
        <dbReference type="ChEBI" id="CHEBI:15378"/>
        <dbReference type="ChEBI" id="CHEBI:30616"/>
        <dbReference type="ChEBI" id="CHEBI:43474"/>
        <dbReference type="ChEBI" id="CHEBI:456216"/>
        <dbReference type="EC" id="3.6.4.13"/>
    </reaction>
</comment>
<dbReference type="InterPro" id="IPR011709">
    <property type="entry name" value="DEAD-box_helicase_OB_fold"/>
</dbReference>
<evidence type="ECO:0000256" key="3">
    <source>
        <dbReference type="ARBA" id="ARBA00022801"/>
    </source>
</evidence>
<dbReference type="PANTHER" id="PTHR18934">
    <property type="entry name" value="ATP-DEPENDENT RNA HELICASE"/>
    <property type="match status" value="1"/>
</dbReference>
<evidence type="ECO:0000256" key="1">
    <source>
        <dbReference type="ARBA" id="ARBA00012552"/>
    </source>
</evidence>
<keyword evidence="4 8" id="KW-0347">Helicase</keyword>
<dbReference type="AlphaFoldDB" id="A0ABD2AHW0"/>
<dbReference type="GO" id="GO:0016787">
    <property type="term" value="F:hydrolase activity"/>
    <property type="evidence" value="ECO:0007669"/>
    <property type="project" value="UniProtKB-KW"/>
</dbReference>
<protein>
    <recommendedName>
        <fullName evidence="1">RNA helicase</fullName>
        <ecNumber evidence="1">3.6.4.13</ecNumber>
    </recommendedName>
</protein>
<dbReference type="InterPro" id="IPR027417">
    <property type="entry name" value="P-loop_NTPase"/>
</dbReference>
<evidence type="ECO:0000256" key="4">
    <source>
        <dbReference type="ARBA" id="ARBA00022806"/>
    </source>
</evidence>
<feature type="domain" description="DEAD-box helicase OB fold" evidence="7">
    <location>
        <begin position="100"/>
        <end position="176"/>
    </location>
</feature>
<evidence type="ECO:0000256" key="6">
    <source>
        <dbReference type="ARBA" id="ARBA00047984"/>
    </source>
</evidence>
<dbReference type="GO" id="GO:0003724">
    <property type="term" value="F:RNA helicase activity"/>
    <property type="evidence" value="ECO:0007669"/>
    <property type="project" value="UniProtKB-EC"/>
</dbReference>
<proteinExistence type="predicted"/>
<keyword evidence="4 8" id="KW-0547">Nucleotide-binding</keyword>
<keyword evidence="4 8" id="KW-0067">ATP-binding</keyword>
<keyword evidence="9" id="KW-1185">Reference proteome</keyword>
<name>A0ABD2AHW0_VESSQ</name>
<reference evidence="8 9" key="1">
    <citation type="journal article" date="2024" name="Ann. Entomol. Soc. Am.">
        <title>Genomic analyses of the southern and eastern yellowjacket wasps (Hymenoptera: Vespidae) reveal evolutionary signatures of social life.</title>
        <authorList>
            <person name="Catto M.A."/>
            <person name="Caine P.B."/>
            <person name="Orr S.E."/>
            <person name="Hunt B.G."/>
            <person name="Goodisman M.A.D."/>
        </authorList>
    </citation>
    <scope>NUCLEOTIDE SEQUENCE [LARGE SCALE GENOMIC DNA]</scope>
    <source>
        <strain evidence="8">233</strain>
        <tissue evidence="8">Head and thorax</tissue>
    </source>
</reference>
<sequence>MNDVVLVPQCFVRPNESKKAADDAKMRFAHIDGDHLTLLNVYHAFKQNLEDPQWCYDNFVNYRSLKSGDNVRQQLSRIMDRFALKRTSTDFTSKDYYINIRKALVNGFFMQVAHLERTGHYLTIKDNQIVQLHPSTCLDHKPEWVIYNEFVLTTKNYIRTVTDIKPDWLLKIAPQYYDLQNFPQCEAKRQLEVIQAKLDSKQYQEGF</sequence>
<keyword evidence="5" id="KW-0508">mRNA splicing</keyword>
<comment type="caution">
    <text evidence="8">The sequence shown here is derived from an EMBL/GenBank/DDBJ whole genome shotgun (WGS) entry which is preliminary data.</text>
</comment>
<evidence type="ECO:0000313" key="9">
    <source>
        <dbReference type="Proteomes" id="UP001607302"/>
    </source>
</evidence>
<keyword evidence="2" id="KW-0507">mRNA processing</keyword>
<dbReference type="EMBL" id="JAUDFV010000147">
    <property type="protein sequence ID" value="KAL2720208.1"/>
    <property type="molecule type" value="Genomic_DNA"/>
</dbReference>
<dbReference type="PANTHER" id="PTHR18934:SF109">
    <property type="entry name" value="ATP-DEPENDENT RNA HELICASE DHX15 HOMOLOG"/>
    <property type="match status" value="1"/>
</dbReference>
<gene>
    <name evidence="8" type="ORF">V1478_010474</name>
</gene>
<keyword evidence="3" id="KW-0378">Hydrolase</keyword>
<dbReference type="EC" id="3.6.4.13" evidence="1"/>
<evidence type="ECO:0000259" key="7">
    <source>
        <dbReference type="Pfam" id="PF07717"/>
    </source>
</evidence>
<evidence type="ECO:0000256" key="5">
    <source>
        <dbReference type="ARBA" id="ARBA00023187"/>
    </source>
</evidence>
<dbReference type="GO" id="GO:0006397">
    <property type="term" value="P:mRNA processing"/>
    <property type="evidence" value="ECO:0007669"/>
    <property type="project" value="UniProtKB-KW"/>
</dbReference>
<dbReference type="SUPFAM" id="SSF52540">
    <property type="entry name" value="P-loop containing nucleoside triphosphate hydrolases"/>
    <property type="match status" value="1"/>
</dbReference>